<proteinExistence type="predicted"/>
<sequence length="46" mass="5403">MNLREKEVSADSNLERIKELVLKEVSFVKDAEEVKKKLVLKFLRSI</sequence>
<dbReference type="EMBL" id="AP028654">
    <property type="protein sequence ID" value="BEP29621.1"/>
    <property type="molecule type" value="Genomic_DNA"/>
</dbReference>
<dbReference type="AlphaFoldDB" id="A0AAU9E4R6"/>
<dbReference type="Proteomes" id="UP001321786">
    <property type="component" value="Chromosome"/>
</dbReference>
<name>A0AAU9E4R6_9FIRM</name>
<keyword evidence="2" id="KW-1185">Reference proteome</keyword>
<dbReference type="KEGG" id="hprf:HLPR_19520"/>
<accession>A0AAU9E4R6</accession>
<protein>
    <submittedName>
        <fullName evidence="1">Uncharacterized protein</fullName>
    </submittedName>
</protein>
<reference evidence="1 2" key="1">
    <citation type="submission" date="2023-08" db="EMBL/GenBank/DDBJ databases">
        <title>Helicovermis profunda gen. nov., sp. nov., a novel mesophilic, fermentative bacterium within the Bacillota from a deep-sea hydrothermal vent chimney.</title>
        <authorList>
            <person name="Miyazaki U."/>
            <person name="Mizutani D."/>
            <person name="Hashimoto Y."/>
            <person name="Tame A."/>
            <person name="Sawayama S."/>
            <person name="Miyazaki J."/>
            <person name="Takai K."/>
            <person name="Nakagawa S."/>
        </authorList>
    </citation>
    <scope>NUCLEOTIDE SEQUENCE [LARGE SCALE GENOMIC DNA]</scope>
    <source>
        <strain evidence="1 2">S502</strain>
    </source>
</reference>
<gene>
    <name evidence="1" type="ORF">HLPR_19520</name>
</gene>
<evidence type="ECO:0000313" key="2">
    <source>
        <dbReference type="Proteomes" id="UP001321786"/>
    </source>
</evidence>
<evidence type="ECO:0000313" key="1">
    <source>
        <dbReference type="EMBL" id="BEP29621.1"/>
    </source>
</evidence>
<organism evidence="1 2">
    <name type="scientific">Helicovermis profundi</name>
    <dbReference type="NCBI Taxonomy" id="3065157"/>
    <lineage>
        <taxon>Bacteria</taxon>
        <taxon>Bacillati</taxon>
        <taxon>Bacillota</taxon>
        <taxon>Clostridia</taxon>
        <taxon>Helicovermis</taxon>
    </lineage>
</organism>
<dbReference type="RefSeq" id="WP_338535246.1">
    <property type="nucleotide sequence ID" value="NZ_AP028654.1"/>
</dbReference>